<protein>
    <submittedName>
        <fullName evidence="1">Uncharacterized protein</fullName>
    </submittedName>
</protein>
<keyword evidence="2" id="KW-1185">Reference proteome</keyword>
<organism evidence="1 2">
    <name type="scientific">Nocardia neocaledoniensis</name>
    <dbReference type="NCBI Taxonomy" id="236511"/>
    <lineage>
        <taxon>Bacteria</taxon>
        <taxon>Bacillati</taxon>
        <taxon>Actinomycetota</taxon>
        <taxon>Actinomycetes</taxon>
        <taxon>Mycobacteriales</taxon>
        <taxon>Nocardiaceae</taxon>
        <taxon>Nocardia</taxon>
    </lineage>
</organism>
<dbReference type="EMBL" id="QGTL01000005">
    <property type="protein sequence ID" value="PWV75179.1"/>
    <property type="molecule type" value="Genomic_DNA"/>
</dbReference>
<proteinExistence type="predicted"/>
<name>A0A317NIT9_9NOCA</name>
<accession>A0A317NIT9</accession>
<dbReference type="AlphaFoldDB" id="A0A317NIT9"/>
<sequence>MAALGTAVVRTDRERRPAFSERRFERLVTLADGLSPESLEILIGFAGRLRAVEGVGIDPLVE</sequence>
<dbReference type="Proteomes" id="UP000246410">
    <property type="component" value="Unassembled WGS sequence"/>
</dbReference>
<reference evidence="1 2" key="1">
    <citation type="submission" date="2018-05" db="EMBL/GenBank/DDBJ databases">
        <title>Genomic Encyclopedia of Type Strains, Phase IV (KMG-IV): sequencing the most valuable type-strain genomes for metagenomic binning, comparative biology and taxonomic classification.</title>
        <authorList>
            <person name="Goeker M."/>
        </authorList>
    </citation>
    <scope>NUCLEOTIDE SEQUENCE [LARGE SCALE GENOMIC DNA]</scope>
    <source>
        <strain evidence="1 2">DSM 44717</strain>
    </source>
</reference>
<evidence type="ECO:0000313" key="1">
    <source>
        <dbReference type="EMBL" id="PWV75179.1"/>
    </source>
</evidence>
<evidence type="ECO:0000313" key="2">
    <source>
        <dbReference type="Proteomes" id="UP000246410"/>
    </source>
</evidence>
<comment type="caution">
    <text evidence="1">The sequence shown here is derived from an EMBL/GenBank/DDBJ whole genome shotgun (WGS) entry which is preliminary data.</text>
</comment>
<gene>
    <name evidence="1" type="ORF">DFR69_105253</name>
</gene>